<dbReference type="RefSeq" id="WP_086320369.1">
    <property type="nucleotide sequence ID" value="NZ_NASK01000088.1"/>
</dbReference>
<evidence type="ECO:0008006" key="3">
    <source>
        <dbReference type="Google" id="ProtNLM"/>
    </source>
</evidence>
<evidence type="ECO:0000313" key="2">
    <source>
        <dbReference type="Proteomes" id="UP000194968"/>
    </source>
</evidence>
<gene>
    <name evidence="1" type="ORF">B6D06_04715</name>
</gene>
<name>A0A242NVN2_9GAMM</name>
<comment type="caution">
    <text evidence="1">The sequence shown here is derived from an EMBL/GenBank/DDBJ whole genome shotgun (WGS) entry which is preliminary data.</text>
</comment>
<organism evidence="1 2">
    <name type="scientific">Gilliamella apis</name>
    <dbReference type="NCBI Taxonomy" id="1970738"/>
    <lineage>
        <taxon>Bacteria</taxon>
        <taxon>Pseudomonadati</taxon>
        <taxon>Pseudomonadota</taxon>
        <taxon>Gammaproteobacteria</taxon>
        <taxon>Orbales</taxon>
        <taxon>Orbaceae</taxon>
        <taxon>Gilliamella</taxon>
    </lineage>
</organism>
<dbReference type="EMBL" id="NASK01000088">
    <property type="protein sequence ID" value="OTQ50297.1"/>
    <property type="molecule type" value="Genomic_DNA"/>
</dbReference>
<dbReference type="AlphaFoldDB" id="A0A242NVN2"/>
<evidence type="ECO:0000313" key="1">
    <source>
        <dbReference type="EMBL" id="OTQ50297.1"/>
    </source>
</evidence>
<reference evidence="1 2" key="1">
    <citation type="submission" date="2017-03" db="EMBL/GenBank/DDBJ databases">
        <title>Comparative genomics of honeybee gut symbionts reveal geographically distinct and subgroup specific antibiotic resistance.</title>
        <authorList>
            <person name="Ludvigsen J."/>
            <person name="Porcellato D."/>
            <person name="Labee-Lund T.M."/>
            <person name="Amdam G.V."/>
            <person name="Rudi K."/>
        </authorList>
    </citation>
    <scope>NUCLEOTIDE SEQUENCE [LARGE SCALE GENOMIC DNA]</scope>
    <source>
        <strain evidence="1 2">A-4-12</strain>
    </source>
</reference>
<protein>
    <recommendedName>
        <fullName evidence="3">TubC N-terminal docking domain-containing protein</fullName>
    </recommendedName>
</protein>
<sequence>MILINPLQELSKQGLVLTLVDNKLKVTPANRVIQEIAGFIKQHKESIKNQLLAASQHVGKLSQLTLQQKNWLEQIADYLQTTPSFLLEHQLIDQYDLMELLDKETALVARCIKTNPYWTQ</sequence>
<dbReference type="Proteomes" id="UP000194968">
    <property type="component" value="Unassembled WGS sequence"/>
</dbReference>
<accession>A0A242NVN2</accession>
<proteinExistence type="predicted"/>